<evidence type="ECO:0000256" key="3">
    <source>
        <dbReference type="ARBA" id="ARBA00022475"/>
    </source>
</evidence>
<feature type="transmembrane region" description="Helical" evidence="7">
    <location>
        <begin position="308"/>
        <end position="338"/>
    </location>
</feature>
<dbReference type="PANTHER" id="PTHR43266:SF2">
    <property type="entry name" value="MAJOR FACILITATOR SUPERFAMILY (MFS) PROFILE DOMAIN-CONTAINING PROTEIN"/>
    <property type="match status" value="1"/>
</dbReference>
<dbReference type="NCBIfam" id="NF008397">
    <property type="entry name" value="PRK11195.1"/>
    <property type="match status" value="1"/>
</dbReference>
<evidence type="ECO:0000256" key="1">
    <source>
        <dbReference type="ARBA" id="ARBA00004651"/>
    </source>
</evidence>
<dbReference type="Pfam" id="PF07690">
    <property type="entry name" value="MFS_1"/>
    <property type="match status" value="1"/>
</dbReference>
<dbReference type="InterPro" id="IPR036259">
    <property type="entry name" value="MFS_trans_sf"/>
</dbReference>
<protein>
    <submittedName>
        <fullName evidence="8">Lysophospholipid transporter LplT</fullName>
    </submittedName>
</protein>
<evidence type="ECO:0000256" key="7">
    <source>
        <dbReference type="SAM" id="Phobius"/>
    </source>
</evidence>
<feature type="transmembrane region" description="Helical" evidence="7">
    <location>
        <begin position="165"/>
        <end position="185"/>
    </location>
</feature>
<evidence type="ECO:0000313" key="8">
    <source>
        <dbReference type="EMBL" id="NZA01057.1"/>
    </source>
</evidence>
<dbReference type="SUPFAM" id="SSF103473">
    <property type="entry name" value="MFS general substrate transporter"/>
    <property type="match status" value="1"/>
</dbReference>
<accession>A0A853IUM1</accession>
<feature type="transmembrane region" description="Helical" evidence="7">
    <location>
        <begin position="359"/>
        <end position="378"/>
    </location>
</feature>
<comment type="subcellular location">
    <subcellularLocation>
        <location evidence="1">Cell membrane</location>
        <topology evidence="1">Multi-pass membrane protein</topology>
    </subcellularLocation>
</comment>
<reference evidence="8 9" key="1">
    <citation type="submission" date="2020-07" db="EMBL/GenBank/DDBJ databases">
        <authorList>
            <person name="Maaloum M."/>
        </authorList>
    </citation>
    <scope>NUCLEOTIDE SEQUENCE [LARGE SCALE GENOMIC DNA]</scope>
    <source>
        <strain evidence="8 9">GCS-AN-3</strain>
    </source>
</reference>
<feature type="transmembrane region" description="Helical" evidence="7">
    <location>
        <begin position="231"/>
        <end position="254"/>
    </location>
</feature>
<feature type="transmembrane region" description="Helical" evidence="7">
    <location>
        <begin position="128"/>
        <end position="153"/>
    </location>
</feature>
<name>A0A853IUM1_9BURK</name>
<keyword evidence="3" id="KW-1003">Cell membrane</keyword>
<keyword evidence="9" id="KW-1185">Reference proteome</keyword>
<organism evidence="8 9">
    <name type="scientific">Ottowia beijingensis</name>
    <dbReference type="NCBI Taxonomy" id="1207057"/>
    <lineage>
        <taxon>Bacteria</taxon>
        <taxon>Pseudomonadati</taxon>
        <taxon>Pseudomonadota</taxon>
        <taxon>Betaproteobacteria</taxon>
        <taxon>Burkholderiales</taxon>
        <taxon>Comamonadaceae</taxon>
        <taxon>Ottowia</taxon>
    </lineage>
</organism>
<dbReference type="GO" id="GO:0005886">
    <property type="term" value="C:plasma membrane"/>
    <property type="evidence" value="ECO:0007669"/>
    <property type="project" value="UniProtKB-SubCell"/>
</dbReference>
<dbReference type="Gene3D" id="1.20.1250.20">
    <property type="entry name" value="MFS general substrate transporter like domains"/>
    <property type="match status" value="1"/>
</dbReference>
<feature type="transmembrane region" description="Helical" evidence="7">
    <location>
        <begin position="266"/>
        <end position="288"/>
    </location>
</feature>
<feature type="transmembrane region" description="Helical" evidence="7">
    <location>
        <begin position="42"/>
        <end position="62"/>
    </location>
</feature>
<dbReference type="AlphaFoldDB" id="A0A853IUM1"/>
<evidence type="ECO:0000256" key="6">
    <source>
        <dbReference type="ARBA" id="ARBA00023136"/>
    </source>
</evidence>
<evidence type="ECO:0000256" key="2">
    <source>
        <dbReference type="ARBA" id="ARBA00022448"/>
    </source>
</evidence>
<dbReference type="InterPro" id="IPR011701">
    <property type="entry name" value="MFS"/>
</dbReference>
<gene>
    <name evidence="8" type="primary">lplT</name>
    <name evidence="8" type="ORF">H0I39_03455</name>
</gene>
<dbReference type="Proteomes" id="UP000589716">
    <property type="component" value="Unassembled WGS sequence"/>
</dbReference>
<keyword evidence="4 7" id="KW-0812">Transmembrane</keyword>
<feature type="transmembrane region" description="Helical" evidence="7">
    <location>
        <begin position="7"/>
        <end position="30"/>
    </location>
</feature>
<keyword evidence="6 7" id="KW-0472">Membrane</keyword>
<comment type="caution">
    <text evidence="8">The sequence shown here is derived from an EMBL/GenBank/DDBJ whole genome shotgun (WGS) entry which is preliminary data.</text>
</comment>
<evidence type="ECO:0000256" key="4">
    <source>
        <dbReference type="ARBA" id="ARBA00022692"/>
    </source>
</evidence>
<dbReference type="GO" id="GO:0022857">
    <property type="term" value="F:transmembrane transporter activity"/>
    <property type="evidence" value="ECO:0007669"/>
    <property type="project" value="InterPro"/>
</dbReference>
<dbReference type="RefSeq" id="WP_180549568.1">
    <property type="nucleotide sequence ID" value="NZ_JACCKX010000001.1"/>
</dbReference>
<feature type="transmembrane region" description="Helical" evidence="7">
    <location>
        <begin position="384"/>
        <end position="404"/>
    </location>
</feature>
<feature type="transmembrane region" description="Helical" evidence="7">
    <location>
        <begin position="83"/>
        <end position="108"/>
    </location>
</feature>
<keyword evidence="5 7" id="KW-1133">Transmembrane helix</keyword>
<dbReference type="PANTHER" id="PTHR43266">
    <property type="entry name" value="MACROLIDE-EFFLUX PROTEIN"/>
    <property type="match status" value="1"/>
</dbReference>
<keyword evidence="2" id="KW-0813">Transport</keyword>
<evidence type="ECO:0000256" key="5">
    <source>
        <dbReference type="ARBA" id="ARBA00022989"/>
    </source>
</evidence>
<evidence type="ECO:0000313" key="9">
    <source>
        <dbReference type="Proteomes" id="UP000589716"/>
    </source>
</evidence>
<sequence length="417" mass="42228">MTRGIGYLIAAQFVSGLADNALLIVAIARLAELGDQPWMAPLLKGVFTLAYVVLAPLVGALADRWPKARVMLAANALKGAGCALMLAGADPLLAYGLAGVGAAVYSPAKYGLVVELAPPQQLVNANGWLEVTTVAAIILGTALGGVLVGPTLVQALGTAPAGAGLAVGGALVVALGVVLVLYGLAGALNLAIPRPAASVAERHALPPGALQFLQRFAHAQRTLWRDALGGASLGVTTLFWGAGATLQFVVLAWAQQRLGLSLSQAAYLQGVVAVGIALGALAAGRWVALGQALRVLPLGVAMGLAVPLLTLVHSVALAAPLLAAVGALAGLFVVPMNALLQHRGQRLLGSGESIAVQNFNENAAVLAMLGTYAGLQAAGWPLPWLVGLLGTAVAAGVALVMWRLRQRAARGLMWSAP</sequence>
<proteinExistence type="predicted"/>
<dbReference type="EMBL" id="JACCKX010000001">
    <property type="protein sequence ID" value="NZA01057.1"/>
    <property type="molecule type" value="Genomic_DNA"/>
</dbReference>